<dbReference type="Gene3D" id="3.30.40.10">
    <property type="entry name" value="Zinc/RING finger domain, C3HC4 (zinc finger)"/>
    <property type="match status" value="1"/>
</dbReference>
<keyword evidence="7" id="KW-1185">Reference proteome</keyword>
<dbReference type="PANTHER" id="PTHR46082:SF6">
    <property type="entry name" value="AAA+ ATPASE DOMAIN-CONTAINING PROTEIN-RELATED"/>
    <property type="match status" value="1"/>
</dbReference>
<dbReference type="PANTHER" id="PTHR46082">
    <property type="entry name" value="ATP/GTP-BINDING PROTEIN-RELATED"/>
    <property type="match status" value="1"/>
</dbReference>
<dbReference type="InterPro" id="IPR053137">
    <property type="entry name" value="NLR-like"/>
</dbReference>
<proteinExistence type="predicted"/>
<dbReference type="AlphaFoldDB" id="A0A8J2T009"/>
<evidence type="ECO:0000256" key="4">
    <source>
        <dbReference type="PROSITE-ProRule" id="PRU00134"/>
    </source>
</evidence>
<dbReference type="InterPro" id="IPR013083">
    <property type="entry name" value="Znf_RING/FYVE/PHD"/>
</dbReference>
<organism evidence="6 7">
    <name type="scientific">Pelagomonas calceolata</name>
    <dbReference type="NCBI Taxonomy" id="35677"/>
    <lineage>
        <taxon>Eukaryota</taxon>
        <taxon>Sar</taxon>
        <taxon>Stramenopiles</taxon>
        <taxon>Ochrophyta</taxon>
        <taxon>Pelagophyceae</taxon>
        <taxon>Pelagomonadales</taxon>
        <taxon>Pelagomonadaceae</taxon>
        <taxon>Pelagomonas</taxon>
    </lineage>
</organism>
<dbReference type="InterPro" id="IPR011990">
    <property type="entry name" value="TPR-like_helical_dom_sf"/>
</dbReference>
<dbReference type="Gene3D" id="1.25.40.10">
    <property type="entry name" value="Tetratricopeptide repeat domain"/>
    <property type="match status" value="1"/>
</dbReference>
<dbReference type="Pfam" id="PF13424">
    <property type="entry name" value="TPR_12"/>
    <property type="match status" value="1"/>
</dbReference>
<evidence type="ECO:0000256" key="3">
    <source>
        <dbReference type="ARBA" id="ARBA00022833"/>
    </source>
</evidence>
<evidence type="ECO:0000256" key="2">
    <source>
        <dbReference type="ARBA" id="ARBA00022771"/>
    </source>
</evidence>
<name>A0A8J2T009_9STRA</name>
<keyword evidence="1" id="KW-0479">Metal-binding</keyword>
<feature type="domain" description="MYND-type" evidence="5">
    <location>
        <begin position="6"/>
        <end position="45"/>
    </location>
</feature>
<keyword evidence="2 4" id="KW-0863">Zinc-finger</keyword>
<dbReference type="Gene3D" id="6.10.140.2220">
    <property type="match status" value="1"/>
</dbReference>
<evidence type="ECO:0000259" key="5">
    <source>
        <dbReference type="PROSITE" id="PS50865"/>
    </source>
</evidence>
<dbReference type="EMBL" id="CAKKNE010000005">
    <property type="protein sequence ID" value="CAH0377547.1"/>
    <property type="molecule type" value="Genomic_DNA"/>
</dbReference>
<dbReference type="SUPFAM" id="SSF48452">
    <property type="entry name" value="TPR-like"/>
    <property type="match status" value="1"/>
</dbReference>
<reference evidence="6" key="1">
    <citation type="submission" date="2021-11" db="EMBL/GenBank/DDBJ databases">
        <authorList>
            <consortium name="Genoscope - CEA"/>
            <person name="William W."/>
        </authorList>
    </citation>
    <scope>NUCLEOTIDE SEQUENCE</scope>
</reference>
<evidence type="ECO:0000256" key="1">
    <source>
        <dbReference type="ARBA" id="ARBA00022723"/>
    </source>
</evidence>
<comment type="caution">
    <text evidence="6">The sequence shown here is derived from an EMBL/GenBank/DDBJ whole genome shotgun (WGS) entry which is preliminary data.</text>
</comment>
<dbReference type="Proteomes" id="UP000789595">
    <property type="component" value="Unassembled WGS sequence"/>
</dbReference>
<sequence length="375" mass="41987">MILTNCAACAAPLAHNAPRCVRCKVRYCNRTCQMDHWRRGHKQICKEIHRGGNAEKYHADKKYKEAVAVAVKKCAADTKGHTCYICTEAVHWKTKEGLVRMCACRGTSGFAHVSCLAEQAKILCDEAEKNNLGLKAINKKLERWYACGLCEQYYHGVVYCALGWACWKTYVGRPETDTARRMAISVLALGLFDARQYKDALSVQEAELSMLRRIGAAEENILVAQGNLANTYQNIGRNEDALRMRKIVYSRTLRLHGEEYVGTLVAANNCAAVLAELKRFPEAKALLRKVIPVAQRVFGQSHEGTFKMRWIYARALCEDAGATLDDLNEAVTTLEDIERTARRVLGGAHPTTMGIERSLQNSRAELRDAMASREI</sequence>
<dbReference type="SUPFAM" id="SSF144232">
    <property type="entry name" value="HIT/MYND zinc finger-like"/>
    <property type="match status" value="1"/>
</dbReference>
<accession>A0A8J2T009</accession>
<evidence type="ECO:0000313" key="6">
    <source>
        <dbReference type="EMBL" id="CAH0377547.1"/>
    </source>
</evidence>
<dbReference type="PROSITE" id="PS50865">
    <property type="entry name" value="ZF_MYND_2"/>
    <property type="match status" value="1"/>
</dbReference>
<dbReference type="GO" id="GO:0008270">
    <property type="term" value="F:zinc ion binding"/>
    <property type="evidence" value="ECO:0007669"/>
    <property type="project" value="UniProtKB-KW"/>
</dbReference>
<gene>
    <name evidence="6" type="ORF">PECAL_5P20830</name>
</gene>
<keyword evidence="3" id="KW-0862">Zinc</keyword>
<dbReference type="InterPro" id="IPR002893">
    <property type="entry name" value="Znf_MYND"/>
</dbReference>
<evidence type="ECO:0000313" key="7">
    <source>
        <dbReference type="Proteomes" id="UP000789595"/>
    </source>
</evidence>
<dbReference type="Pfam" id="PF01753">
    <property type="entry name" value="zf-MYND"/>
    <property type="match status" value="1"/>
</dbReference>
<protein>
    <recommendedName>
        <fullName evidence="5">MYND-type domain-containing protein</fullName>
    </recommendedName>
</protein>